<accession>A0A1M6LM11</accession>
<keyword evidence="6" id="KW-1185">Reference proteome</keyword>
<dbReference type="GO" id="GO:0008887">
    <property type="term" value="F:glycerate kinase activity"/>
    <property type="evidence" value="ECO:0007669"/>
    <property type="project" value="UniProtKB-UniRule"/>
</dbReference>
<dbReference type="AlphaFoldDB" id="A0A1M6LM11"/>
<dbReference type="EMBL" id="FRAI01000005">
    <property type="protein sequence ID" value="SHJ72259.1"/>
    <property type="molecule type" value="Genomic_DNA"/>
</dbReference>
<organism evidence="5 6">
    <name type="scientific">Anaerobranca californiensis DSM 14826</name>
    <dbReference type="NCBI Taxonomy" id="1120989"/>
    <lineage>
        <taxon>Bacteria</taxon>
        <taxon>Bacillati</taxon>
        <taxon>Bacillota</taxon>
        <taxon>Clostridia</taxon>
        <taxon>Eubacteriales</taxon>
        <taxon>Proteinivoracaceae</taxon>
        <taxon>Anaerobranca</taxon>
    </lineage>
</organism>
<evidence type="ECO:0000313" key="5">
    <source>
        <dbReference type="EMBL" id="SHJ72259.1"/>
    </source>
</evidence>
<dbReference type="InterPro" id="IPR018197">
    <property type="entry name" value="Glycerate_kinase_RE-like"/>
</dbReference>
<sequence length="379" mass="40113">MKVKILVSSDSFKGSLSAIEVCQAIEEGIKDLCPETEVISVPVADGGEGTLEAMSYATSGELVKVFCLNPIGEKIESYYTITGDGKTAIIEMAKAAGLYLIPQEKRNPYYTTTYGVGEIILDALDKGCRNFIVGIGGSATNDGGVGMLQALGFKFLDSKGEEIAKGGLALKDLVKIDISTRDPRLEGCTFKVACDVDNTLCGEKGASYVFGPQKGATLEMVKVLDANLYRYAQVIERDLGIRVLDVKGGGAAGGIGVAFTAFLNAQLVSGVELILDSLNFNDKLNGVDLVITGEGQIDQQTAYGKVPMGVAKRAKAVNIPVVALVGSINGDTSTLYNLGLNAIFSVVNKPMTLEQAMENGYTLVKETARNVMGLFSIKK</sequence>
<name>A0A1M6LM11_9FIRM</name>
<comment type="similarity">
    <text evidence="1 4">Belongs to the glycerate kinase type-1 family.</text>
</comment>
<dbReference type="SUPFAM" id="SSF110738">
    <property type="entry name" value="Glycerate kinase I"/>
    <property type="match status" value="1"/>
</dbReference>
<evidence type="ECO:0000256" key="4">
    <source>
        <dbReference type="PIRNR" id="PIRNR006078"/>
    </source>
</evidence>
<reference evidence="6" key="1">
    <citation type="submission" date="2016-11" db="EMBL/GenBank/DDBJ databases">
        <authorList>
            <person name="Varghese N."/>
            <person name="Submissions S."/>
        </authorList>
    </citation>
    <scope>NUCLEOTIDE SEQUENCE [LARGE SCALE GENOMIC DNA]</scope>
    <source>
        <strain evidence="6">DSM 14826</strain>
    </source>
</reference>
<dbReference type="InterPro" id="IPR004381">
    <property type="entry name" value="Glycerate_kinase"/>
</dbReference>
<proteinExistence type="inferred from homology"/>
<dbReference type="InterPro" id="IPR036129">
    <property type="entry name" value="Glycerate_kinase_sf"/>
</dbReference>
<dbReference type="PANTHER" id="PTHR21599:SF0">
    <property type="entry name" value="GLYCERATE KINASE"/>
    <property type="match status" value="1"/>
</dbReference>
<dbReference type="PANTHER" id="PTHR21599">
    <property type="entry name" value="GLYCERATE KINASE"/>
    <property type="match status" value="1"/>
</dbReference>
<gene>
    <name evidence="5" type="ORF">SAMN02745227_00567</name>
</gene>
<evidence type="ECO:0000256" key="3">
    <source>
        <dbReference type="ARBA" id="ARBA00022777"/>
    </source>
</evidence>
<dbReference type="PIRSF" id="PIRSF006078">
    <property type="entry name" value="GlxK"/>
    <property type="match status" value="1"/>
</dbReference>
<dbReference type="Gene3D" id="3.40.50.10350">
    <property type="entry name" value="Glycerate kinase, domain 1"/>
    <property type="match status" value="1"/>
</dbReference>
<evidence type="ECO:0000313" key="6">
    <source>
        <dbReference type="Proteomes" id="UP000243547"/>
    </source>
</evidence>
<dbReference type="Pfam" id="PF02595">
    <property type="entry name" value="Gly_kinase"/>
    <property type="match status" value="1"/>
</dbReference>
<dbReference type="InterPro" id="IPR018193">
    <property type="entry name" value="Glyc_kinase_flavodox-like_fold"/>
</dbReference>
<keyword evidence="3 4" id="KW-0418">Kinase</keyword>
<dbReference type="NCBIfam" id="TIGR00045">
    <property type="entry name" value="glycerate kinase"/>
    <property type="match status" value="1"/>
</dbReference>
<evidence type="ECO:0000256" key="2">
    <source>
        <dbReference type="ARBA" id="ARBA00022679"/>
    </source>
</evidence>
<dbReference type="RefSeq" id="WP_341426160.1">
    <property type="nucleotide sequence ID" value="NZ_FRAI01000005.1"/>
</dbReference>
<dbReference type="Proteomes" id="UP000243547">
    <property type="component" value="Unassembled WGS sequence"/>
</dbReference>
<evidence type="ECO:0000256" key="1">
    <source>
        <dbReference type="ARBA" id="ARBA00006284"/>
    </source>
</evidence>
<dbReference type="Gene3D" id="3.90.1510.10">
    <property type="entry name" value="Glycerate kinase, domain 2"/>
    <property type="match status" value="1"/>
</dbReference>
<protein>
    <submittedName>
        <fullName evidence="5">Glycerate kinase</fullName>
    </submittedName>
</protein>
<keyword evidence="2 4" id="KW-0808">Transferase</keyword>
<dbReference type="STRING" id="1120989.SAMN02745227_00567"/>
<dbReference type="GO" id="GO:0031388">
    <property type="term" value="P:organic acid phosphorylation"/>
    <property type="evidence" value="ECO:0007669"/>
    <property type="project" value="UniProtKB-UniRule"/>
</dbReference>